<keyword evidence="2" id="KW-1133">Transmembrane helix</keyword>
<organism evidence="3 4">
    <name type="scientific">Corynebacterium singulare</name>
    <dbReference type="NCBI Taxonomy" id="161899"/>
    <lineage>
        <taxon>Bacteria</taxon>
        <taxon>Bacillati</taxon>
        <taxon>Actinomycetota</taxon>
        <taxon>Actinomycetes</taxon>
        <taxon>Mycobacteriales</taxon>
        <taxon>Corynebacteriaceae</taxon>
        <taxon>Corynebacterium</taxon>
    </lineage>
</organism>
<feature type="transmembrane region" description="Helical" evidence="2">
    <location>
        <begin position="17"/>
        <end position="38"/>
    </location>
</feature>
<keyword evidence="2" id="KW-0812">Transmembrane</keyword>
<keyword evidence="1" id="KW-0175">Coiled coil</keyword>
<evidence type="ECO:0000256" key="1">
    <source>
        <dbReference type="SAM" id="Coils"/>
    </source>
</evidence>
<accession>A0A0B6F2W7</accession>
<keyword evidence="2" id="KW-0472">Membrane</keyword>
<evidence type="ECO:0000313" key="4">
    <source>
        <dbReference type="Proteomes" id="UP000031890"/>
    </source>
</evidence>
<protein>
    <submittedName>
        <fullName evidence="3">Uncharacterized protein</fullName>
    </submittedName>
</protein>
<name>A0A0B6F2W7_9CORY</name>
<gene>
    <name evidence="3" type="ORF">CSING_06360</name>
</gene>
<proteinExistence type="predicted"/>
<reference evidence="3 4" key="1">
    <citation type="journal article" date="2015" name="Genome Announc.">
        <title>Complete Genome Sequence and Annotation of Corynebacterium singulare DSM 44357, Isolated from a Human Semen Specimen.</title>
        <authorList>
            <person name="Merten M."/>
            <person name="Brinkrolf K."/>
            <person name="Albersmeier A."/>
            <person name="Kutter Y."/>
            <person name="Ruckert C."/>
            <person name="Tauch A."/>
        </authorList>
    </citation>
    <scope>NUCLEOTIDE SEQUENCE [LARGE SCALE GENOMIC DNA]</scope>
    <source>
        <strain evidence="3">IBS B52218</strain>
    </source>
</reference>
<dbReference type="AlphaFoldDB" id="A0A0B6F2W7"/>
<evidence type="ECO:0000313" key="3">
    <source>
        <dbReference type="EMBL" id="AJI78805.1"/>
    </source>
</evidence>
<dbReference type="KEGG" id="csx:CSING_06360"/>
<evidence type="ECO:0000256" key="2">
    <source>
        <dbReference type="SAM" id="Phobius"/>
    </source>
</evidence>
<feature type="coiled-coil region" evidence="1">
    <location>
        <begin position="43"/>
        <end position="99"/>
    </location>
</feature>
<dbReference type="Proteomes" id="UP000031890">
    <property type="component" value="Chromosome"/>
</dbReference>
<sequence>MPINVSADFCKLCFMDAAWVGVAVTGVIAIVGWVVGAFKHAGEKRAQKRADQLQQDRDDLARRLVEAQEKIASLNQELLEAARQQADSAEKIAVLKQDESNRFRWEIVHEKGAVYRVTNKSNRVAYDVWFTTDNPMNRPGYIEVSELRSGGSFEFMYWAAAGPDFNYDMVIKWKDEFGNSYERAERFSKEHPTLITE</sequence>
<dbReference type="HOGENOM" id="CLU_1508165_0_0_11"/>
<dbReference type="EMBL" id="CP010827">
    <property type="protein sequence ID" value="AJI78805.1"/>
    <property type="molecule type" value="Genomic_DNA"/>
</dbReference>